<dbReference type="RefSeq" id="WP_371439168.1">
    <property type="nucleotide sequence ID" value="NZ_JBHSRS010000080.1"/>
</dbReference>
<accession>A0ABW1U129</accession>
<dbReference type="InterPro" id="IPR026365">
    <property type="entry name" value="BcepMu_gp16"/>
</dbReference>
<proteinExistence type="predicted"/>
<gene>
    <name evidence="1" type="ORF">ACFQND_16760</name>
</gene>
<comment type="caution">
    <text evidence="1">The sequence shown here is derived from an EMBL/GenBank/DDBJ whole genome shotgun (WGS) entry which is preliminary data.</text>
</comment>
<dbReference type="EMBL" id="JBHSRS010000080">
    <property type="protein sequence ID" value="MFC6282875.1"/>
    <property type="molecule type" value="Genomic_DNA"/>
</dbReference>
<organism evidence="1 2">
    <name type="scientific">Polaromonas aquatica</name>
    <dbReference type="NCBI Taxonomy" id="332657"/>
    <lineage>
        <taxon>Bacteria</taxon>
        <taxon>Pseudomonadati</taxon>
        <taxon>Pseudomonadota</taxon>
        <taxon>Betaproteobacteria</taxon>
        <taxon>Burkholderiales</taxon>
        <taxon>Comamonadaceae</taxon>
        <taxon>Polaromonas</taxon>
    </lineage>
</organism>
<evidence type="ECO:0000313" key="2">
    <source>
        <dbReference type="Proteomes" id="UP001596270"/>
    </source>
</evidence>
<protein>
    <submittedName>
        <fullName evidence="1">DNA-binding protein</fullName>
    </submittedName>
</protein>
<dbReference type="NCBIfam" id="TIGR04111">
    <property type="entry name" value="BcepMu_gp16"/>
    <property type="match status" value="1"/>
</dbReference>
<evidence type="ECO:0000313" key="1">
    <source>
        <dbReference type="EMBL" id="MFC6282875.1"/>
    </source>
</evidence>
<sequence>MNMLLERENSQRPKESDVKRDVFFVAGISMKSWAEARGFNPDLVYQVLTGRRKCLRGQSHAIAKELGMK</sequence>
<keyword evidence="2" id="KW-1185">Reference proteome</keyword>
<dbReference type="GO" id="GO:0003677">
    <property type="term" value="F:DNA binding"/>
    <property type="evidence" value="ECO:0007669"/>
    <property type="project" value="UniProtKB-KW"/>
</dbReference>
<name>A0ABW1U129_9BURK</name>
<reference evidence="2" key="1">
    <citation type="journal article" date="2019" name="Int. J. Syst. Evol. Microbiol.">
        <title>The Global Catalogue of Microorganisms (GCM) 10K type strain sequencing project: providing services to taxonomists for standard genome sequencing and annotation.</title>
        <authorList>
            <consortium name="The Broad Institute Genomics Platform"/>
            <consortium name="The Broad Institute Genome Sequencing Center for Infectious Disease"/>
            <person name="Wu L."/>
            <person name="Ma J."/>
        </authorList>
    </citation>
    <scope>NUCLEOTIDE SEQUENCE [LARGE SCALE GENOMIC DNA]</scope>
    <source>
        <strain evidence="2">CCUG 39402</strain>
    </source>
</reference>
<keyword evidence="1" id="KW-0238">DNA-binding</keyword>
<dbReference type="Proteomes" id="UP001596270">
    <property type="component" value="Unassembled WGS sequence"/>
</dbReference>